<feature type="compositionally biased region" description="Low complexity" evidence="1">
    <location>
        <begin position="475"/>
        <end position="491"/>
    </location>
</feature>
<feature type="region of interest" description="Disordered" evidence="1">
    <location>
        <begin position="376"/>
        <end position="518"/>
    </location>
</feature>
<evidence type="ECO:0000256" key="1">
    <source>
        <dbReference type="SAM" id="MobiDB-lite"/>
    </source>
</evidence>
<accession>A0A194VYT6</accession>
<keyword evidence="2" id="KW-1133">Transmembrane helix</keyword>
<reference evidence="3" key="1">
    <citation type="submission" date="2014-12" db="EMBL/GenBank/DDBJ databases">
        <title>Genome Sequence of Valsa Canker Pathogens Uncovers a Specific Adaption of Colonization on Woody Bark.</title>
        <authorList>
            <person name="Yin Z."/>
            <person name="Liu H."/>
            <person name="Gao X."/>
            <person name="Li Z."/>
            <person name="Song N."/>
            <person name="Ke X."/>
            <person name="Dai Q."/>
            <person name="Wu Y."/>
            <person name="Sun Y."/>
            <person name="Xu J.-R."/>
            <person name="Kang Z.K."/>
            <person name="Wang L."/>
            <person name="Huang L."/>
        </authorList>
    </citation>
    <scope>NUCLEOTIDE SEQUENCE [LARGE SCALE GENOMIC DNA]</scope>
    <source>
        <strain evidence="3">03-8</strain>
    </source>
</reference>
<evidence type="ECO:0000256" key="2">
    <source>
        <dbReference type="SAM" id="Phobius"/>
    </source>
</evidence>
<evidence type="ECO:0000313" key="4">
    <source>
        <dbReference type="Proteomes" id="UP000078559"/>
    </source>
</evidence>
<dbReference type="EMBL" id="CM003101">
    <property type="protein sequence ID" value="KUI69033.1"/>
    <property type="molecule type" value="Genomic_DNA"/>
</dbReference>
<evidence type="ECO:0000313" key="3">
    <source>
        <dbReference type="EMBL" id="KUI69033.1"/>
    </source>
</evidence>
<keyword evidence="2" id="KW-0812">Transmembrane</keyword>
<keyword evidence="4" id="KW-1185">Reference proteome</keyword>
<protein>
    <submittedName>
        <fullName evidence="3">Uncharacterized protein</fullName>
    </submittedName>
</protein>
<feature type="compositionally biased region" description="Pro residues" evidence="1">
    <location>
        <begin position="447"/>
        <end position="456"/>
    </location>
</feature>
<dbReference type="OrthoDB" id="5367645at2759"/>
<feature type="transmembrane region" description="Helical" evidence="2">
    <location>
        <begin position="214"/>
        <end position="236"/>
    </location>
</feature>
<sequence>MFLLLGNMSMTRSQSLSWPSSCRLQLHGLSMPYLYAIALVILACCTAVDATDGQDDVNWIYPKGGEMFYFLDTVNVTYRSPYSNPWMFIFCYLDRTVNSVTEIRMQEALPYDGSMLIPLNFTTSTSCWLNLRASDTGNLGSNSNQWTLSDVDRPGGPITTGAASVTSTSTSTSAAVTTEATATVLSASISASTSEASSNDRGGSSDGFTQGEKIGLGVGIGLGASALCIGVIWWYHRHLMQRQHEREVYRKVLGLNDDGAGLPGPVGFPEIPHDRVNGWRYQTQPLSMVSITGPSYSRISGHSTDWRPSDVGTLYQYYDPSYTEHPGQSSVAGTSTPVPPSIAGQTAVRRSFNHSHADIAPTSMPDPVAIRTTTDTRYDPRYDPEGQHATTSCITPQRRMPSVNYGPGGRLDAGTGADFSLLPDYQSPNSNGRPRRSFANDDLYDPSTPPTPPPPHSAHTRTHQQPRHLIQPNIARSSTAAPSVAPSDAPSELPAEQVHRGYGPAAELPGDGQQPMLRHQRSNLYAMEQKFLLSDVAPLRTEGGRSSRT</sequence>
<proteinExistence type="predicted"/>
<gene>
    <name evidence="3" type="ORF">VM1G_04678</name>
</gene>
<organism evidence="3 4">
    <name type="scientific">Cytospora mali</name>
    <name type="common">Apple Valsa canker fungus</name>
    <name type="synonym">Valsa mali</name>
    <dbReference type="NCBI Taxonomy" id="578113"/>
    <lineage>
        <taxon>Eukaryota</taxon>
        <taxon>Fungi</taxon>
        <taxon>Dikarya</taxon>
        <taxon>Ascomycota</taxon>
        <taxon>Pezizomycotina</taxon>
        <taxon>Sordariomycetes</taxon>
        <taxon>Sordariomycetidae</taxon>
        <taxon>Diaporthales</taxon>
        <taxon>Cytosporaceae</taxon>
        <taxon>Cytospora</taxon>
    </lineage>
</organism>
<keyword evidence="2" id="KW-0472">Membrane</keyword>
<dbReference type="AlphaFoldDB" id="A0A194VYT6"/>
<name>A0A194VYT6_CYTMA</name>
<feature type="compositionally biased region" description="Basic and acidic residues" evidence="1">
    <location>
        <begin position="376"/>
        <end position="386"/>
    </location>
</feature>
<dbReference type="Proteomes" id="UP000078559">
    <property type="component" value="Chromosome 4"/>
</dbReference>